<feature type="region of interest" description="Disordered" evidence="1">
    <location>
        <begin position="820"/>
        <end position="953"/>
    </location>
</feature>
<feature type="compositionally biased region" description="Low complexity" evidence="1">
    <location>
        <begin position="43"/>
        <end position="55"/>
    </location>
</feature>
<keyword evidence="3" id="KW-1185">Reference proteome</keyword>
<feature type="region of interest" description="Disordered" evidence="1">
    <location>
        <begin position="1"/>
        <end position="93"/>
    </location>
</feature>
<feature type="compositionally biased region" description="Low complexity" evidence="1">
    <location>
        <begin position="844"/>
        <end position="855"/>
    </location>
</feature>
<evidence type="ECO:0000313" key="3">
    <source>
        <dbReference type="Proteomes" id="UP000541558"/>
    </source>
</evidence>
<reference evidence="2 3" key="1">
    <citation type="journal article" date="2020" name="ISME J.">
        <title>Uncovering the hidden diversity of litter-decomposition mechanisms in mushroom-forming fungi.</title>
        <authorList>
            <person name="Floudas D."/>
            <person name="Bentzer J."/>
            <person name="Ahren D."/>
            <person name="Johansson T."/>
            <person name="Persson P."/>
            <person name="Tunlid A."/>
        </authorList>
    </citation>
    <scope>NUCLEOTIDE SEQUENCE [LARGE SCALE GENOMIC DNA]</scope>
    <source>
        <strain evidence="2 3">CBS 175.51</strain>
    </source>
</reference>
<sequence length="963" mass="99527">MTETPRPRHERAPPPTRQNSSAHYKTPPKASTPHPHNPPPTPHQTSTPPGLLHPPAALPDPYDPSLCSSSSSLSSSLSSSSSSIHCEDDTSDLAAPYIPTGDALCCCCIPSNLPAPLGDPSTERTPPTPTLPGDPLTSPATAGLPLPLPGVADRTSPSSSLPSPNTSSLLPLISKSKLPVGTTPLSGNDAGGSGKSAIARRKPGEVGVSTAPGLSGGSARSDVELDRESKGDPAALKEGGVEGTMLSAPRVVSRGGALGGDGGETEVDIPAGENDAEALPPLEGTTVSVLDALDTDDESEIVGEAGSSSPSSSPPSACCLPALAGGTTIESGIAARMVGFPCFASAEPTAEGTLVDDVLPAFTSDPAFTTPLATLTPPNTLPLTPAPAPPPVPAATLPLAPALAPPNCPIAILFTPTPPPYCENEIVFGPATPIGARSLNLALELDTPTGSTPDIRCVRPEDLDEPGRLVLVLRLLFADGEGKGEGGSAGRVIGIWARLMERGGGTGFALVVVVEVVEVLRATKLGLAGSSEVPEEGWPDCEKNKGWIFNIKNSSMSEETLYLPIVLLLNHLRILLASPNNPLQLFLKPQTRARTLHLPLRLTQLRHLKFQSLHPRLLHRRPSSKNTLLDGPVASSTRRRSTRPTQNIQRPPPMLLPPFPSLSLPFDGPRITPVQNSSQHLLRTKLLLMLLHPFLLFLLPILDTFLVLKWKTGTTPPRSTLDRAFTTTLLAVPLTPNLSPPIPLPTPTFSLVDSALTLSDPTFFFEGNGSGSISVQSTSPGLAPSTSLAAAATAAPRTGHALPLLRSALSLSFLESLVPSSSSTRPLASSTGVTSPPSSPPASTPRSSTPSSSSPNRRTEGAATETTDAVSTLISGGAETWPTRTSPLSSSGALKNPNGPLSVLAGADTNPSLNPLPPIPPPPTLDDDPNPDPKAAVAAAPRPNGTCRSTSTGNTALSIRLLL</sequence>
<comment type="caution">
    <text evidence="2">The sequence shown here is derived from an EMBL/GenBank/DDBJ whole genome shotgun (WGS) entry which is preliminary data.</text>
</comment>
<feature type="region of interest" description="Disordered" evidence="1">
    <location>
        <begin position="116"/>
        <end position="279"/>
    </location>
</feature>
<evidence type="ECO:0000256" key="1">
    <source>
        <dbReference type="SAM" id="MobiDB-lite"/>
    </source>
</evidence>
<feature type="compositionally biased region" description="Low complexity" evidence="1">
    <location>
        <begin position="820"/>
        <end position="836"/>
    </location>
</feature>
<protein>
    <submittedName>
        <fullName evidence="2">Uncharacterized protein</fullName>
    </submittedName>
</protein>
<accession>A0A8H5FJT1</accession>
<name>A0A8H5FJT1_9AGAR</name>
<feature type="compositionally biased region" description="Low complexity" evidence="1">
    <location>
        <begin position="63"/>
        <end position="83"/>
    </location>
</feature>
<feature type="compositionally biased region" description="Low complexity" evidence="1">
    <location>
        <begin position="133"/>
        <end position="145"/>
    </location>
</feature>
<organism evidence="2 3">
    <name type="scientific">Ephemerocybe angulata</name>
    <dbReference type="NCBI Taxonomy" id="980116"/>
    <lineage>
        <taxon>Eukaryota</taxon>
        <taxon>Fungi</taxon>
        <taxon>Dikarya</taxon>
        <taxon>Basidiomycota</taxon>
        <taxon>Agaricomycotina</taxon>
        <taxon>Agaricomycetes</taxon>
        <taxon>Agaricomycetidae</taxon>
        <taxon>Agaricales</taxon>
        <taxon>Agaricineae</taxon>
        <taxon>Psathyrellaceae</taxon>
        <taxon>Ephemerocybe</taxon>
    </lineage>
</organism>
<evidence type="ECO:0000313" key="2">
    <source>
        <dbReference type="EMBL" id="KAF5339404.1"/>
    </source>
</evidence>
<feature type="compositionally biased region" description="Low complexity" evidence="1">
    <location>
        <begin position="156"/>
        <end position="179"/>
    </location>
</feature>
<feature type="compositionally biased region" description="Polar residues" evidence="1">
    <location>
        <begin position="882"/>
        <end position="893"/>
    </location>
</feature>
<feature type="compositionally biased region" description="Pro residues" evidence="1">
    <location>
        <begin position="914"/>
        <end position="924"/>
    </location>
</feature>
<proteinExistence type="predicted"/>
<dbReference type="AlphaFoldDB" id="A0A8H5FJT1"/>
<dbReference type="Proteomes" id="UP000541558">
    <property type="component" value="Unassembled WGS sequence"/>
</dbReference>
<feature type="region of interest" description="Disordered" evidence="1">
    <location>
        <begin position="621"/>
        <end position="654"/>
    </location>
</feature>
<feature type="compositionally biased region" description="Polar residues" evidence="1">
    <location>
        <begin position="864"/>
        <end position="874"/>
    </location>
</feature>
<gene>
    <name evidence="2" type="ORF">D9611_009888</name>
</gene>
<feature type="compositionally biased region" description="Basic and acidic residues" evidence="1">
    <location>
        <begin position="1"/>
        <end position="12"/>
    </location>
</feature>
<dbReference type="EMBL" id="JAACJK010000008">
    <property type="protein sequence ID" value="KAF5339404.1"/>
    <property type="molecule type" value="Genomic_DNA"/>
</dbReference>
<feature type="compositionally biased region" description="Basic and acidic residues" evidence="1">
    <location>
        <begin position="221"/>
        <end position="231"/>
    </location>
</feature>